<dbReference type="Proteomes" id="UP000220527">
    <property type="component" value="Unassembled WGS sequence"/>
</dbReference>
<proteinExistence type="inferred from homology"/>
<dbReference type="InterPro" id="IPR017871">
    <property type="entry name" value="ABC_transporter-like_CS"/>
</dbReference>
<keyword evidence="3" id="KW-0813">Transport</keyword>
<keyword evidence="5" id="KW-0547">Nucleotide-binding</keyword>
<evidence type="ECO:0000256" key="3">
    <source>
        <dbReference type="ARBA" id="ARBA00022448"/>
    </source>
</evidence>
<evidence type="ECO:0000256" key="2">
    <source>
        <dbReference type="ARBA" id="ARBA00005417"/>
    </source>
</evidence>
<dbReference type="GO" id="GO:0016887">
    <property type="term" value="F:ATP hydrolysis activity"/>
    <property type="evidence" value="ECO:0007669"/>
    <property type="project" value="InterPro"/>
</dbReference>
<dbReference type="InterPro" id="IPR027417">
    <property type="entry name" value="P-loop_NTPase"/>
</dbReference>
<dbReference type="AlphaFoldDB" id="A0A2A6RN66"/>
<evidence type="ECO:0000259" key="9">
    <source>
        <dbReference type="PROSITE" id="PS50893"/>
    </source>
</evidence>
<dbReference type="Pfam" id="PF00005">
    <property type="entry name" value="ABC_tran"/>
    <property type="match status" value="2"/>
</dbReference>
<feature type="domain" description="ABC transporter" evidence="9">
    <location>
        <begin position="2"/>
        <end position="242"/>
    </location>
</feature>
<name>A0A2A6RN66_9CHLR</name>
<evidence type="ECO:0000256" key="8">
    <source>
        <dbReference type="ARBA" id="ARBA00023136"/>
    </source>
</evidence>
<dbReference type="PANTHER" id="PTHR43553:SF27">
    <property type="entry name" value="ENERGY-COUPLING FACTOR TRANSPORTER ATP-BINDING PROTEIN ECFA2"/>
    <property type="match status" value="1"/>
</dbReference>
<protein>
    <recommendedName>
        <fullName evidence="9">ABC transporter domain-containing protein</fullName>
    </recommendedName>
</protein>
<accession>A0A2A6RN66</accession>
<dbReference type="OrthoDB" id="501320at2"/>
<dbReference type="GO" id="GO:0043190">
    <property type="term" value="C:ATP-binding cassette (ABC) transporter complex"/>
    <property type="evidence" value="ECO:0007669"/>
    <property type="project" value="TreeGrafter"/>
</dbReference>
<evidence type="ECO:0000256" key="4">
    <source>
        <dbReference type="ARBA" id="ARBA00022475"/>
    </source>
</evidence>
<dbReference type="EMBL" id="NQWI01000011">
    <property type="protein sequence ID" value="PDW04328.1"/>
    <property type="molecule type" value="Genomic_DNA"/>
</dbReference>
<dbReference type="Gene3D" id="3.40.50.300">
    <property type="entry name" value="P-loop containing nucleotide triphosphate hydrolases"/>
    <property type="match status" value="2"/>
</dbReference>
<organism evidence="10 11">
    <name type="scientific">Candidatus Viridilinea mediisalina</name>
    <dbReference type="NCBI Taxonomy" id="2024553"/>
    <lineage>
        <taxon>Bacteria</taxon>
        <taxon>Bacillati</taxon>
        <taxon>Chloroflexota</taxon>
        <taxon>Chloroflexia</taxon>
        <taxon>Chloroflexales</taxon>
        <taxon>Chloroflexineae</taxon>
        <taxon>Oscillochloridaceae</taxon>
        <taxon>Candidatus Viridilinea</taxon>
    </lineage>
</organism>
<dbReference type="PROSITE" id="PS50893">
    <property type="entry name" value="ABC_TRANSPORTER_2"/>
    <property type="match status" value="2"/>
</dbReference>
<comment type="similarity">
    <text evidence="2">Belongs to the ABC transporter superfamily.</text>
</comment>
<evidence type="ECO:0000256" key="1">
    <source>
        <dbReference type="ARBA" id="ARBA00004202"/>
    </source>
</evidence>
<dbReference type="RefSeq" id="WP_097642806.1">
    <property type="nucleotide sequence ID" value="NZ_NQWI01000011.1"/>
</dbReference>
<evidence type="ECO:0000256" key="6">
    <source>
        <dbReference type="ARBA" id="ARBA00022840"/>
    </source>
</evidence>
<dbReference type="PANTHER" id="PTHR43553">
    <property type="entry name" value="HEAVY METAL TRANSPORTER"/>
    <property type="match status" value="1"/>
</dbReference>
<dbReference type="PROSITE" id="PS00211">
    <property type="entry name" value="ABC_TRANSPORTER_1"/>
    <property type="match status" value="2"/>
</dbReference>
<dbReference type="GO" id="GO:0042626">
    <property type="term" value="F:ATPase-coupled transmembrane transporter activity"/>
    <property type="evidence" value="ECO:0007669"/>
    <property type="project" value="TreeGrafter"/>
</dbReference>
<sequence>MITIEQLTYRYPDHAAPCLDDVSLAITPGSFTLMMGPSGSGKSTLLRCLNGLVPHFSGGEIAGSVRVLGEDALSAGPRVMSRHVGMVFQSPEAQFVLDRVEDEIAFALEHVGLPRSEMRLRVEEVLDLLDLAPLRDRELRTLSGGERQRVAIAAALALRPTILALDEPTSQLDPQSAEDVLQALVRLNSDLGLTVVLVEHRVERVLPFVDQVVVLDAAGHVRSGPPRTILPDVSLCPPVVEVARAYGWSPLPLSVKEARRFALGITPTPKPAVSAAPPQRGEPYLRITDLEAGYETKMILNNLSLNLWPGEIVVLMGRNGVGKSTLLRCIVGLLHPRRGNIWINGQNNKGRSVAAISRELACLPQEPDSLLFADSVAEELRVTLRNHGQPEREQVHELLSQLGLDQVATRYPRDLSVGQRQRVALGAITVTQPGGLLLDEPTRGLDYAAKAGLASLLRQWRNQGAAILLVTHDVEFSATVADRVLVLGRGGLVADGSPQSVLANSPLFAPQVARIFPGSGWLTVEDAVAWKG</sequence>
<reference evidence="11" key="1">
    <citation type="submission" date="2017-08" db="EMBL/GenBank/DDBJ databases">
        <authorList>
            <person name="Grouzdev D.S."/>
            <person name="Gaisin V.A."/>
            <person name="Rysina M.S."/>
            <person name="Gorlenko V.M."/>
        </authorList>
    </citation>
    <scope>NUCLEOTIDE SEQUENCE [LARGE SCALE GENOMIC DNA]</scope>
    <source>
        <strain evidence="11">Kir15-3F</strain>
    </source>
</reference>
<dbReference type="CDD" id="cd03225">
    <property type="entry name" value="ABC_cobalt_CbiO_domain1"/>
    <property type="match status" value="2"/>
</dbReference>
<keyword evidence="7" id="KW-1278">Translocase</keyword>
<evidence type="ECO:0000256" key="5">
    <source>
        <dbReference type="ARBA" id="ARBA00022741"/>
    </source>
</evidence>
<dbReference type="SMART" id="SM00382">
    <property type="entry name" value="AAA"/>
    <property type="match status" value="2"/>
</dbReference>
<evidence type="ECO:0000313" key="11">
    <source>
        <dbReference type="Proteomes" id="UP000220527"/>
    </source>
</evidence>
<dbReference type="InterPro" id="IPR015856">
    <property type="entry name" value="ABC_transpr_CbiO/EcfA_su"/>
</dbReference>
<dbReference type="SUPFAM" id="SSF52540">
    <property type="entry name" value="P-loop containing nucleoside triphosphate hydrolases"/>
    <property type="match status" value="2"/>
</dbReference>
<comment type="caution">
    <text evidence="10">The sequence shown here is derived from an EMBL/GenBank/DDBJ whole genome shotgun (WGS) entry which is preliminary data.</text>
</comment>
<evidence type="ECO:0000313" key="10">
    <source>
        <dbReference type="EMBL" id="PDW04328.1"/>
    </source>
</evidence>
<dbReference type="GO" id="GO:0005524">
    <property type="term" value="F:ATP binding"/>
    <property type="evidence" value="ECO:0007669"/>
    <property type="project" value="UniProtKB-KW"/>
</dbReference>
<dbReference type="InterPro" id="IPR003439">
    <property type="entry name" value="ABC_transporter-like_ATP-bd"/>
</dbReference>
<keyword evidence="11" id="KW-1185">Reference proteome</keyword>
<keyword evidence="6" id="KW-0067">ATP-binding</keyword>
<dbReference type="InterPro" id="IPR003593">
    <property type="entry name" value="AAA+_ATPase"/>
</dbReference>
<gene>
    <name evidence="10" type="ORF">CJ255_04005</name>
</gene>
<keyword evidence="4" id="KW-1003">Cell membrane</keyword>
<feature type="domain" description="ABC transporter" evidence="9">
    <location>
        <begin position="285"/>
        <end position="514"/>
    </location>
</feature>
<dbReference type="InterPro" id="IPR050095">
    <property type="entry name" value="ECF_ABC_transporter_ATP-bd"/>
</dbReference>
<comment type="subcellular location">
    <subcellularLocation>
        <location evidence="1">Cell membrane</location>
        <topology evidence="1">Peripheral membrane protein</topology>
    </subcellularLocation>
</comment>
<keyword evidence="8" id="KW-0472">Membrane</keyword>
<evidence type="ECO:0000256" key="7">
    <source>
        <dbReference type="ARBA" id="ARBA00022967"/>
    </source>
</evidence>